<protein>
    <submittedName>
        <fullName evidence="1">Uncharacterized protein</fullName>
    </submittedName>
</protein>
<evidence type="ECO:0000313" key="2">
    <source>
        <dbReference type="Proteomes" id="UP000321306"/>
    </source>
</evidence>
<keyword evidence="2" id="KW-1185">Reference proteome</keyword>
<sequence>MTDEHLRAITTPIQDAMSENRLVFCFYHHPSDIERVCRAEGSGLQMPEPCTVESFALQVTVPERVPHLHFSFSHERPLELFCVQLDAHLSWMKRHWPRVELPFRRPVVWLHESAFLLLFRMRWRMDLRGALAVHVKEGVCLPAEDYLYVQDKSMGRRPRFPDELWMPELLDLGRRQLGQDLPPLTRAYLAQRQWTWEDDPRQQAELWLEAFQAYGQWQDTGNAAVRKWWRSILAGAHDYALLTLDDATEVARTIYTALLEGPARNPAKAFALVVSLLEQAKASGREKEVLPFYFDLMEWASRQPHPEPARVENPDDEDDIEPIKDDLTAGMEQLFLQAAPLLEEQHLLEHARRVEGWIDAALLQGNRPVKARRQRHIQRTLQLGSAVLKGLIHLGSHKQVQQGQQLIDFARTHNAQDRLLSRLEEDGVPLLESWSGEKNLPLVLLTEAIEQLKAELEGPFRNFHLSQLGRLYEKRASHQPSRDLRHFDLREAIGCAWEEQHSRDHRDQQHLGGGLRGWKNIRVARFHFELGELRDALFLVNIGIQEMWVISQSYDHGPEGMKEHLREHLHFRLQIVQKLLEENPADQTDLERIVRDSHQILDWLDHHEMVRDLGY</sequence>
<gene>
    <name evidence="1" type="ORF">DC3_40470</name>
</gene>
<proteinExistence type="predicted"/>
<dbReference type="RefSeq" id="WP_146887469.1">
    <property type="nucleotide sequence ID" value="NZ_BJXB01000020.1"/>
</dbReference>
<name>A0A511N6B0_DEIC1</name>
<dbReference type="EMBL" id="BJXB01000020">
    <property type="protein sequence ID" value="GEM48412.1"/>
    <property type="molecule type" value="Genomic_DNA"/>
</dbReference>
<accession>A0A511N6B0</accession>
<reference evidence="1 2" key="1">
    <citation type="submission" date="2019-07" db="EMBL/GenBank/DDBJ databases">
        <title>Whole genome shotgun sequence of Deinococcus cellulosilyticus NBRC 106333.</title>
        <authorList>
            <person name="Hosoyama A."/>
            <person name="Uohara A."/>
            <person name="Ohji S."/>
            <person name="Ichikawa N."/>
        </authorList>
    </citation>
    <scope>NUCLEOTIDE SEQUENCE [LARGE SCALE GENOMIC DNA]</scope>
    <source>
        <strain evidence="1 2">NBRC 106333</strain>
    </source>
</reference>
<dbReference type="AlphaFoldDB" id="A0A511N6B0"/>
<evidence type="ECO:0000313" key="1">
    <source>
        <dbReference type="EMBL" id="GEM48412.1"/>
    </source>
</evidence>
<comment type="caution">
    <text evidence="1">The sequence shown here is derived from an EMBL/GenBank/DDBJ whole genome shotgun (WGS) entry which is preliminary data.</text>
</comment>
<organism evidence="1 2">
    <name type="scientific">Deinococcus cellulosilyticus (strain DSM 18568 / NBRC 106333 / KACC 11606 / 5516J-15)</name>
    <dbReference type="NCBI Taxonomy" id="1223518"/>
    <lineage>
        <taxon>Bacteria</taxon>
        <taxon>Thermotogati</taxon>
        <taxon>Deinococcota</taxon>
        <taxon>Deinococci</taxon>
        <taxon>Deinococcales</taxon>
        <taxon>Deinococcaceae</taxon>
        <taxon>Deinococcus</taxon>
    </lineage>
</organism>
<dbReference type="Proteomes" id="UP000321306">
    <property type="component" value="Unassembled WGS sequence"/>
</dbReference>